<sequence>MTNCYNAVLSRLQKPMKKGREVRVLSNQPVPECDSNLRPDIVLINDTAKLLTIIDVTIPFENGLEAFKKAREARKENNKLKIIKSTLNVLTESQIESEYIVPNLMASVIVDNKPKGKVLLYIGTFGFSHMQYALTIGEWLVEDGFEVHLIVVKTRPNEIVSFPECFSKKYIIEPAKTNEKRLPKLLKKMTAGANSFFTSGLFLEMISTTKEGNRTFLAHPVMEEIKNEKYDMLVGEIFSPAVILKLRDMGIPKFIYISALPMHYIAAERMGLPSPSSYLPIMNECLLCGDEMGFLDRARNLYTALFIKLYLSPKIDKNEKDLLREMGYDADIAFIRAKQSYDLFVFNSNILLDYPRPTVHNVLHVGGSMTKEPQELEEPVASVFAKPSNGVILISFGTLAESSNFPKTFLPSIRAVMEALPSYEFIFRVGNTAEHTEVAKLPNVTHT</sequence>
<reference evidence="6" key="1">
    <citation type="journal article" date="2013" name="Genetics">
        <title>The draft genome and transcriptome of Panagrellus redivivus are shaped by the harsh demands of a free-living lifestyle.</title>
        <authorList>
            <person name="Srinivasan J."/>
            <person name="Dillman A.R."/>
            <person name="Macchietto M.G."/>
            <person name="Heikkinen L."/>
            <person name="Lakso M."/>
            <person name="Fracchia K.M."/>
            <person name="Antoshechkin I."/>
            <person name="Mortazavi A."/>
            <person name="Wong G."/>
            <person name="Sternberg P.W."/>
        </authorList>
    </citation>
    <scope>NUCLEOTIDE SEQUENCE [LARGE SCALE GENOMIC DNA]</scope>
    <source>
        <strain evidence="6">MT8872</strain>
    </source>
</reference>
<dbReference type="Pfam" id="PF00201">
    <property type="entry name" value="UDPGT"/>
    <property type="match status" value="1"/>
</dbReference>
<protein>
    <recommendedName>
        <fullName evidence="2">glucuronosyltransferase</fullName>
        <ecNumber evidence="2">2.4.1.17</ecNumber>
    </recommendedName>
</protein>
<dbReference type="Proteomes" id="UP000492821">
    <property type="component" value="Unassembled WGS sequence"/>
</dbReference>
<dbReference type="SUPFAM" id="SSF53756">
    <property type="entry name" value="UDP-Glycosyltransferase/glycogen phosphorylase"/>
    <property type="match status" value="1"/>
</dbReference>
<accession>A0A7E4ZWS2</accession>
<dbReference type="PANTHER" id="PTHR48043:SF145">
    <property type="entry name" value="FI06409P-RELATED"/>
    <property type="match status" value="1"/>
</dbReference>
<dbReference type="InterPro" id="IPR002213">
    <property type="entry name" value="UDP_glucos_trans"/>
</dbReference>
<proteinExistence type="inferred from homology"/>
<evidence type="ECO:0000256" key="5">
    <source>
        <dbReference type="ARBA" id="ARBA00047475"/>
    </source>
</evidence>
<evidence type="ECO:0000256" key="2">
    <source>
        <dbReference type="ARBA" id="ARBA00012544"/>
    </source>
</evidence>
<comment type="similarity">
    <text evidence="1">Belongs to the UDP-glycosyltransferase family.</text>
</comment>
<keyword evidence="6" id="KW-1185">Reference proteome</keyword>
<evidence type="ECO:0000256" key="4">
    <source>
        <dbReference type="ARBA" id="ARBA00022679"/>
    </source>
</evidence>
<dbReference type="WBParaSite" id="Pan_g22321.t1">
    <property type="protein sequence ID" value="Pan_g22321.t1"/>
    <property type="gene ID" value="Pan_g22321"/>
</dbReference>
<comment type="catalytic activity">
    <reaction evidence="5">
        <text>glucuronate acceptor + UDP-alpha-D-glucuronate = acceptor beta-D-glucuronoside + UDP + H(+)</text>
        <dbReference type="Rhea" id="RHEA:21032"/>
        <dbReference type="ChEBI" id="CHEBI:15378"/>
        <dbReference type="ChEBI" id="CHEBI:58052"/>
        <dbReference type="ChEBI" id="CHEBI:58223"/>
        <dbReference type="ChEBI" id="CHEBI:132367"/>
        <dbReference type="ChEBI" id="CHEBI:132368"/>
        <dbReference type="EC" id="2.4.1.17"/>
    </reaction>
</comment>
<dbReference type="EC" id="2.4.1.17" evidence="2"/>
<dbReference type="GO" id="GO:0015020">
    <property type="term" value="F:glucuronosyltransferase activity"/>
    <property type="evidence" value="ECO:0007669"/>
    <property type="project" value="UniProtKB-EC"/>
</dbReference>
<dbReference type="PANTHER" id="PTHR48043">
    <property type="entry name" value="EG:EG0003.4 PROTEIN-RELATED"/>
    <property type="match status" value="1"/>
</dbReference>
<organism evidence="6 7">
    <name type="scientific">Panagrellus redivivus</name>
    <name type="common">Microworm</name>
    <dbReference type="NCBI Taxonomy" id="6233"/>
    <lineage>
        <taxon>Eukaryota</taxon>
        <taxon>Metazoa</taxon>
        <taxon>Ecdysozoa</taxon>
        <taxon>Nematoda</taxon>
        <taxon>Chromadorea</taxon>
        <taxon>Rhabditida</taxon>
        <taxon>Tylenchina</taxon>
        <taxon>Panagrolaimomorpha</taxon>
        <taxon>Panagrolaimoidea</taxon>
        <taxon>Panagrolaimidae</taxon>
        <taxon>Panagrellus</taxon>
    </lineage>
</organism>
<reference evidence="7" key="2">
    <citation type="submission" date="2020-10" db="UniProtKB">
        <authorList>
            <consortium name="WormBaseParasite"/>
        </authorList>
    </citation>
    <scope>IDENTIFICATION</scope>
</reference>
<name>A0A7E4ZWS2_PANRE</name>
<keyword evidence="3" id="KW-0328">Glycosyltransferase</keyword>
<evidence type="ECO:0000313" key="6">
    <source>
        <dbReference type="Proteomes" id="UP000492821"/>
    </source>
</evidence>
<evidence type="ECO:0000256" key="1">
    <source>
        <dbReference type="ARBA" id="ARBA00009995"/>
    </source>
</evidence>
<keyword evidence="4" id="KW-0808">Transferase</keyword>
<evidence type="ECO:0000313" key="7">
    <source>
        <dbReference type="WBParaSite" id="Pan_g22321.t1"/>
    </source>
</evidence>
<dbReference type="InterPro" id="IPR050271">
    <property type="entry name" value="UDP-glycosyltransferase"/>
</dbReference>
<evidence type="ECO:0000256" key="3">
    <source>
        <dbReference type="ARBA" id="ARBA00022676"/>
    </source>
</evidence>
<dbReference type="AlphaFoldDB" id="A0A7E4ZWS2"/>